<dbReference type="GO" id="GO:0045820">
    <property type="term" value="P:negative regulation of glycolytic process"/>
    <property type="evidence" value="ECO:0007669"/>
    <property type="project" value="TreeGrafter"/>
</dbReference>
<proteinExistence type="predicted"/>
<dbReference type="KEGG" id="siq:DQ08_06270"/>
<dbReference type="PANTHER" id="PTHR46517:SF1">
    <property type="entry name" value="FRUCTOSE-2,6-BISPHOSPHATASE TIGAR"/>
    <property type="match status" value="1"/>
</dbReference>
<evidence type="ECO:0000256" key="1">
    <source>
        <dbReference type="ARBA" id="ARBA00022801"/>
    </source>
</evidence>
<organism evidence="5 7">
    <name type="scientific">Streptococcus iniae</name>
    <name type="common">Streptococcus shiloi</name>
    <dbReference type="NCBI Taxonomy" id="1346"/>
    <lineage>
        <taxon>Bacteria</taxon>
        <taxon>Bacillati</taxon>
        <taxon>Bacillota</taxon>
        <taxon>Bacilli</taxon>
        <taxon>Lactobacillales</taxon>
        <taxon>Streptococcaceae</taxon>
        <taxon>Streptococcus</taxon>
    </lineage>
</organism>
<keyword evidence="1" id="KW-0378">Hydrolase</keyword>
<dbReference type="InterPro" id="IPR051695">
    <property type="entry name" value="Phosphoglycerate_Mutase"/>
</dbReference>
<reference evidence="5 7" key="2">
    <citation type="submission" date="2018-06" db="EMBL/GenBank/DDBJ databases">
        <title>Mutators as drivers of adaptation in pathogenic bacteria and a risk factor for host jumps and vaccine escape.</title>
        <authorList>
            <person name="Barnes A.C."/>
            <person name="Silayeva O."/>
        </authorList>
    </citation>
    <scope>NUCLEOTIDE SEQUENCE [LARGE SCALE GENOMIC DNA]</scope>
    <source>
        <strain evidence="5 7">QMA0445</strain>
    </source>
</reference>
<dbReference type="GeneID" id="35765808"/>
<dbReference type="SUPFAM" id="SSF53254">
    <property type="entry name" value="Phosphoglycerate mutase-like"/>
    <property type="match status" value="1"/>
</dbReference>
<dbReference type="Proteomes" id="UP000025245">
    <property type="component" value="Chromosome"/>
</dbReference>
<dbReference type="PANTHER" id="PTHR46517">
    <property type="entry name" value="FRUCTOSE-2,6-BISPHOSPHATASE TIGAR"/>
    <property type="match status" value="1"/>
</dbReference>
<dbReference type="RefSeq" id="WP_003101208.1">
    <property type="nucleotide sequence ID" value="NZ_CP010783.1"/>
</dbReference>
<dbReference type="STRING" id="1346.BMF34_06330"/>
<dbReference type="InterPro" id="IPR029033">
    <property type="entry name" value="His_PPase_superfam"/>
</dbReference>
<feature type="active site" description="Proton donor/acceptor" evidence="2">
    <location>
        <position position="84"/>
    </location>
</feature>
<keyword evidence="6" id="KW-1185">Reference proteome</keyword>
<dbReference type="AlphaFoldDB" id="A0A1J0MZN9"/>
<dbReference type="InterPro" id="IPR013078">
    <property type="entry name" value="His_Pase_superF_clade-1"/>
</dbReference>
<reference evidence="4 6" key="1">
    <citation type="journal article" date="2014" name="Genome Announc.">
        <title>Complete Genome Sequence of a Virulent Strain, Streptococcus iniae ISET0901, Isolated from Diseased Tilapia.</title>
        <authorList>
            <person name="Pridgeon J.W."/>
            <person name="Zhang D."/>
            <person name="Zhang L."/>
        </authorList>
    </citation>
    <scope>NUCLEOTIDE SEQUENCE [LARGE SCALE GENOMIC DNA]</scope>
    <source>
        <strain evidence="4 6">ISET0901</strain>
    </source>
</reference>
<evidence type="ECO:0000313" key="4">
    <source>
        <dbReference type="EMBL" id="AHY16062.1"/>
    </source>
</evidence>
<dbReference type="KEGG" id="sio:DW64_06265"/>
<evidence type="ECO:0000313" key="5">
    <source>
        <dbReference type="EMBL" id="RLU56404.1"/>
    </source>
</evidence>
<evidence type="ECO:0000256" key="3">
    <source>
        <dbReference type="PIRSR" id="PIRSR613078-2"/>
    </source>
</evidence>
<dbReference type="OrthoDB" id="9782128at2"/>
<feature type="binding site" evidence="3">
    <location>
        <position position="58"/>
    </location>
    <ligand>
        <name>substrate</name>
    </ligand>
</feature>
<name>A0A1J0MZN9_STRIN</name>
<sequence length="210" mass="23751">MKLYIIRHGKTQWNLEGRFQGASGDSPLLEEAYDDIKQLGQRLARVSFDALYSSDLKRAVDTSKALLEQIQAPKEIVYTQELREWRLGQLEGAKIATMTAIYPRQMNAFSHNLALFNTNQFGAESLYQTQKRVTDLITRFKEKDYKNVIIVGHGANLTASIRSLLGYTPALIRAEGGLDNASLTLLETDDCVHFKCLTWNDKSYLTGNNQ</sequence>
<dbReference type="Pfam" id="PF00300">
    <property type="entry name" value="His_Phos_1"/>
    <property type="match status" value="1"/>
</dbReference>
<dbReference type="eggNOG" id="COG0406">
    <property type="taxonomic scope" value="Bacteria"/>
</dbReference>
<accession>A0A1J0MZN9</accession>
<dbReference type="EMBL" id="QLQD01000058">
    <property type="protein sequence ID" value="RLU56404.1"/>
    <property type="molecule type" value="Genomic_DNA"/>
</dbReference>
<gene>
    <name evidence="5" type="ORF">DIY07_06535</name>
    <name evidence="4" type="ORF">DQ08_06270</name>
</gene>
<dbReference type="GO" id="GO:0004331">
    <property type="term" value="F:fructose-2,6-bisphosphate 2-phosphatase activity"/>
    <property type="evidence" value="ECO:0007669"/>
    <property type="project" value="TreeGrafter"/>
</dbReference>
<dbReference type="GO" id="GO:0043456">
    <property type="term" value="P:regulation of pentose-phosphate shunt"/>
    <property type="evidence" value="ECO:0007669"/>
    <property type="project" value="TreeGrafter"/>
</dbReference>
<dbReference type="KEGG" id="siz:SI82_06420"/>
<evidence type="ECO:0000256" key="2">
    <source>
        <dbReference type="PIRSR" id="PIRSR613078-1"/>
    </source>
</evidence>
<dbReference type="Proteomes" id="UP000269148">
    <property type="component" value="Unassembled WGS sequence"/>
</dbReference>
<feature type="binding site" evidence="3">
    <location>
        <begin position="7"/>
        <end position="14"/>
    </location>
    <ligand>
        <name>substrate</name>
    </ligand>
</feature>
<dbReference type="EMBL" id="CP007586">
    <property type="protein sequence ID" value="AHY16062.1"/>
    <property type="molecule type" value="Genomic_DNA"/>
</dbReference>
<dbReference type="Gene3D" id="3.40.50.1240">
    <property type="entry name" value="Phosphoglycerate mutase-like"/>
    <property type="match status" value="1"/>
</dbReference>
<dbReference type="SMART" id="SM00855">
    <property type="entry name" value="PGAM"/>
    <property type="match status" value="1"/>
</dbReference>
<protein>
    <submittedName>
        <fullName evidence="5">Histidine phosphatase family protein</fullName>
    </submittedName>
    <submittedName>
        <fullName evidence="4">Phosphoglycerate mutase</fullName>
    </submittedName>
</protein>
<evidence type="ECO:0000313" key="6">
    <source>
        <dbReference type="Proteomes" id="UP000025245"/>
    </source>
</evidence>
<feature type="active site" description="Tele-phosphohistidine intermediate" evidence="2">
    <location>
        <position position="8"/>
    </location>
</feature>
<evidence type="ECO:0000313" key="7">
    <source>
        <dbReference type="Proteomes" id="UP000269148"/>
    </source>
</evidence>
<dbReference type="CDD" id="cd07067">
    <property type="entry name" value="HP_PGM_like"/>
    <property type="match status" value="1"/>
</dbReference>
<dbReference type="GO" id="GO:0005829">
    <property type="term" value="C:cytosol"/>
    <property type="evidence" value="ECO:0007669"/>
    <property type="project" value="TreeGrafter"/>
</dbReference>